<evidence type="ECO:0000259" key="7">
    <source>
        <dbReference type="PROSITE" id="PS00028"/>
    </source>
</evidence>
<feature type="repeat" description="ANK" evidence="6">
    <location>
        <begin position="1020"/>
        <end position="1052"/>
    </location>
</feature>
<dbReference type="InterPro" id="IPR002110">
    <property type="entry name" value="Ankyrin_rpt"/>
</dbReference>
<dbReference type="SUPFAM" id="SSF48403">
    <property type="entry name" value="Ankyrin repeat"/>
    <property type="match status" value="3"/>
</dbReference>
<feature type="repeat" description="ANK" evidence="6">
    <location>
        <begin position="1477"/>
        <end position="1509"/>
    </location>
</feature>
<sequence length="1837" mass="207449">MMPNPTVTNDEISLSPLETRRQSLKAESTFGIDSNTSDNKKYEQVRGQNSIKSVTADLFPLNDAPFSQSSGSKQHKLGLDINYPLGWTGSAYNDYDVVTVHGIRDDYKTAWIDKTGTWWVKDQLFKDLSIREVDYSYEIDEDSAIYEPNGILHHAEKLIKKYAEVRKELDETEVDRPIFLGTPHRFESQDDLEDQLHKLIRLPGPEIRNMVPNKVKVLAQQVDRINQSFLATKMLDRAVIINHFTHNTYDSLREAGLANGDVDDTHLTDEDEYNFSFPVTPFSRYSHFIGHSFEAFGRISCRIVDHADFIKGDPNKVWLFLISKLFNVSGSSINVGYRITRFQAQLLSLAPPTRALDTPFDPALPIPLIVKWIYKQESFINFTKSDIGYRILHLHGNGNSLVDILEISRIFHIHYGSEILIGRDRRRAEKTIMYFEFDRWDSRYNSISAMLTQFIHILFWRFWDNGPGIIVNELSFLNDAGAWSLEDLYYLFTTFRDHVQITHQLTFFVSSFDQCPENERQWFLNNLLEEQTYTEAQYRIIISTSTREDLNIEKFVNKSHINVENFPSIGELGNKLAEDLRMRLVDLIRRRPIYEDYLPQLRDLLNECGDKSYLGRIVLAWLGNSPRRKPEPNIANKINRLYPLTAENIVRVFIDSLEPLLQSRARNAFNWIKHAAEPWSPESLVQALMVHELHGEDSHFGDLDTGGVMSDIEEAFAGIITVTDRNVRFSHPSFYHAPDVGVEGSVDERAARINSALAGTCLLYIQLESAQEVLSSFSPENLEGGPWETLLDATVMSFPRTSMAEYAIRFWPRHYRASGKFKPAKLVQELFSSERARASWEIAFWLFSNPITRMTRSYISTLPVFTMLGLDDLVDEQIKLESSQQYFQKNCWFAITEAARTGNAKLIQKLLAQVTVDEEELQQALFWAAANTNTDIIDSLIGKIPNVKCFDWPKNLIFRAAAAGLDGLLATMLMSGCDINEISDIGKTPLSMFAIRRNRVSTLELLLNSNPQVDLTIGDENETQMTRAAKMGNPRVIELLLRSGASTEATNYWDQKPARAAVEYCKHRALDVLLKGRTYIENDVTLGGSLDGKSYRRPLLITAASMGLQECVRILLNHGFDIDEIHPEGTALYAAIEAGHANVAKILLEHDPKPNKDAAPPGGLAPLTKAVCSENADLVSLLLECGAQVNIVEFCEEFYRTPLSWACAKGNLDIVKLLLANKADINYTGGFYTPLFTALWHDHIEVISFLLQNEDIDVTWVSHVGLGHLYVACSHPILIRELLKRGASVDGHGSSVTVLHQATRYGFPRSIEVLLENDPKLDLDHFCGYDGTSEDLVGNTPLQLACIHHKPKCVEVLLKAGANPNLKNTNGNDAVDILLLRTESDSEDAVECLKLLMSRIYNVPIDYINAQGQTRLHAIQKKTPLSLVQFLVELRTSLDFQDQYGYTPLASAVEKSNVDVARYLIEQGANINLLSPNFGSILHLAVRNSTLDTVKLLVNSGADLEAVHPEYGQSLLYTALDAFQEESRTLAMVQYLVNEAKAPIDKLGGELGYPIIRAAELSRTHDAIGISIKIVKFLIQRKAQLNVPDSQGRRAIHFACMAWTNDCLEALAEAGADVNVKDKFGRMPVHFAAGSPNVQCLKYLLENFSDIDINAVDHDNWTPLMWAARSGFPTTVTELLSRKADVWARGRAYGMSDEWSALKIVQFSNNIAVPTAMLQPEVRTRINQQGEKEEWDDSQHISSPGHLKLTRCKSCLIHIIGIQWKCINCSHDFSLCFKCYSHRSDIHNREHNFEEIGPLYFPGLTEDPTNEDVNELLPEESILGGEEQGDTSDNIEW</sequence>
<dbReference type="Proteomes" id="UP001369815">
    <property type="component" value="Unassembled WGS sequence"/>
</dbReference>
<dbReference type="Pfam" id="PF00023">
    <property type="entry name" value="Ank"/>
    <property type="match status" value="1"/>
</dbReference>
<dbReference type="Gene3D" id="3.30.60.90">
    <property type="match status" value="1"/>
</dbReference>
<evidence type="ECO:0000313" key="9">
    <source>
        <dbReference type="Proteomes" id="UP001369815"/>
    </source>
</evidence>
<dbReference type="Pfam" id="PF12796">
    <property type="entry name" value="Ank_2"/>
    <property type="match status" value="6"/>
</dbReference>
<keyword evidence="5 6" id="KW-0040">ANK repeat</keyword>
<comment type="caution">
    <text evidence="8">The sequence shown here is derived from an EMBL/GenBank/DDBJ whole genome shotgun (WGS) entry which is preliminary data.</text>
</comment>
<feature type="repeat" description="ANK" evidence="6">
    <location>
        <begin position="1444"/>
        <end position="1476"/>
    </location>
</feature>
<dbReference type="PROSITE" id="PS00028">
    <property type="entry name" value="ZINC_FINGER_C2H2_1"/>
    <property type="match status" value="1"/>
</dbReference>
<name>A0AAX6MH81_9PEZI</name>
<keyword evidence="1" id="KW-0479">Metal-binding</keyword>
<keyword evidence="4" id="KW-0862">Zinc</keyword>
<keyword evidence="3" id="KW-0863">Zinc-finger</keyword>
<gene>
    <name evidence="8" type="ORF">Daesc_006587</name>
</gene>
<dbReference type="PROSITE" id="PS50297">
    <property type="entry name" value="ANK_REP_REGION"/>
    <property type="match status" value="6"/>
</dbReference>
<dbReference type="EMBL" id="JBANMG010000006">
    <property type="protein sequence ID" value="KAK6952058.1"/>
    <property type="molecule type" value="Genomic_DNA"/>
</dbReference>
<evidence type="ECO:0000313" key="8">
    <source>
        <dbReference type="EMBL" id="KAK6952058.1"/>
    </source>
</evidence>
<accession>A0AAX6MH81</accession>
<dbReference type="SUPFAM" id="SSF57850">
    <property type="entry name" value="RING/U-box"/>
    <property type="match status" value="1"/>
</dbReference>
<feature type="repeat" description="ANK" evidence="6">
    <location>
        <begin position="1198"/>
        <end position="1230"/>
    </location>
</feature>
<dbReference type="PANTHER" id="PTHR24123">
    <property type="entry name" value="ANKYRIN REPEAT-CONTAINING"/>
    <property type="match status" value="1"/>
</dbReference>
<evidence type="ECO:0000256" key="3">
    <source>
        <dbReference type="ARBA" id="ARBA00022771"/>
    </source>
</evidence>
<feature type="repeat" description="ANK" evidence="6">
    <location>
        <begin position="1162"/>
        <end position="1194"/>
    </location>
</feature>
<dbReference type="PROSITE" id="PS50088">
    <property type="entry name" value="ANK_REPEAT"/>
    <property type="match status" value="8"/>
</dbReference>
<evidence type="ECO:0000256" key="2">
    <source>
        <dbReference type="ARBA" id="ARBA00022737"/>
    </source>
</evidence>
<dbReference type="GO" id="GO:0008270">
    <property type="term" value="F:zinc ion binding"/>
    <property type="evidence" value="ECO:0007669"/>
    <property type="project" value="UniProtKB-KW"/>
</dbReference>
<keyword evidence="9" id="KW-1185">Reference proteome</keyword>
<feature type="repeat" description="ANK" evidence="6">
    <location>
        <begin position="1337"/>
        <end position="1369"/>
    </location>
</feature>
<evidence type="ECO:0000256" key="4">
    <source>
        <dbReference type="ARBA" id="ARBA00022833"/>
    </source>
</evidence>
<reference evidence="8 9" key="1">
    <citation type="journal article" date="2024" name="Front Chem Biol">
        <title>Unveiling the potential of Daldinia eschscholtzii MFLUCC 19-0629 through bioactivity and bioinformatics studies for enhanced sustainable agriculture production.</title>
        <authorList>
            <person name="Brooks S."/>
            <person name="Weaver J.A."/>
            <person name="Klomchit A."/>
            <person name="Alharthi S.A."/>
            <person name="Onlamun T."/>
            <person name="Nurani R."/>
            <person name="Vong T.K."/>
            <person name="Alberti F."/>
            <person name="Greco C."/>
        </authorList>
    </citation>
    <scope>NUCLEOTIDE SEQUENCE [LARGE SCALE GENOMIC DNA]</scope>
    <source>
        <strain evidence="8">MFLUCC 19-0629</strain>
    </source>
</reference>
<feature type="repeat" description="ANK" evidence="6">
    <location>
        <begin position="1624"/>
        <end position="1656"/>
    </location>
</feature>
<dbReference type="Gene3D" id="1.25.40.20">
    <property type="entry name" value="Ankyrin repeat-containing domain"/>
    <property type="match status" value="4"/>
</dbReference>
<evidence type="ECO:0000256" key="5">
    <source>
        <dbReference type="ARBA" id="ARBA00023043"/>
    </source>
</evidence>
<protein>
    <recommendedName>
        <fullName evidence="7">C2H2-type domain-containing protein</fullName>
    </recommendedName>
</protein>
<evidence type="ECO:0000256" key="1">
    <source>
        <dbReference type="ARBA" id="ARBA00022723"/>
    </source>
</evidence>
<feature type="domain" description="C2H2-type" evidence="7">
    <location>
        <begin position="1766"/>
        <end position="1787"/>
    </location>
</feature>
<dbReference type="PANTHER" id="PTHR24123:SF33">
    <property type="entry name" value="PROTEIN HOS4"/>
    <property type="match status" value="1"/>
</dbReference>
<proteinExistence type="predicted"/>
<keyword evidence="2" id="KW-0677">Repeat</keyword>
<dbReference type="InterPro" id="IPR036770">
    <property type="entry name" value="Ankyrin_rpt-contain_sf"/>
</dbReference>
<feature type="repeat" description="ANK" evidence="6">
    <location>
        <begin position="1591"/>
        <end position="1623"/>
    </location>
</feature>
<evidence type="ECO:0000256" key="6">
    <source>
        <dbReference type="PROSITE-ProRule" id="PRU00023"/>
    </source>
</evidence>
<dbReference type="SMART" id="SM00248">
    <property type="entry name" value="ANK"/>
    <property type="match status" value="19"/>
</dbReference>
<dbReference type="InterPro" id="IPR051165">
    <property type="entry name" value="Multifunctional_ANK_Repeat"/>
</dbReference>
<organism evidence="8 9">
    <name type="scientific">Daldinia eschscholtzii</name>
    <dbReference type="NCBI Taxonomy" id="292717"/>
    <lineage>
        <taxon>Eukaryota</taxon>
        <taxon>Fungi</taxon>
        <taxon>Dikarya</taxon>
        <taxon>Ascomycota</taxon>
        <taxon>Pezizomycotina</taxon>
        <taxon>Sordariomycetes</taxon>
        <taxon>Xylariomycetidae</taxon>
        <taxon>Xylariales</taxon>
        <taxon>Hypoxylaceae</taxon>
        <taxon>Daldinia</taxon>
    </lineage>
</organism>
<dbReference type="CDD" id="cd02249">
    <property type="entry name" value="ZZ"/>
    <property type="match status" value="1"/>
</dbReference>
<dbReference type="InterPro" id="IPR013087">
    <property type="entry name" value="Znf_C2H2_type"/>
</dbReference>
<dbReference type="InterPro" id="IPR043145">
    <property type="entry name" value="Znf_ZZ_sf"/>
</dbReference>